<reference evidence="1 2" key="1">
    <citation type="submission" date="2020-10" db="EMBL/GenBank/DDBJ databases">
        <title>Identification of Nocardia species via Next-generation sequencing and recognition of intraspecies genetic diversity.</title>
        <authorList>
            <person name="Li P."/>
            <person name="Li P."/>
            <person name="Lu B."/>
        </authorList>
    </citation>
    <scope>NUCLEOTIDE SEQUENCE [LARGE SCALE GENOMIC DNA]</scope>
    <source>
        <strain evidence="1 2">BJ06-0157</strain>
    </source>
</reference>
<evidence type="ECO:0000313" key="1">
    <source>
        <dbReference type="EMBL" id="MBF6300962.1"/>
    </source>
</evidence>
<dbReference type="RefSeq" id="WP_195132273.1">
    <property type="nucleotide sequence ID" value="NZ_JADLQX010000022.1"/>
</dbReference>
<sequence>MFGRAVGTLPTFGIAIPIVNHLGDINRELAYARAHSGISGLRLVLGTEPFNHNR</sequence>
<dbReference type="EMBL" id="JADLQX010000022">
    <property type="protein sequence ID" value="MBF6300962.1"/>
    <property type="molecule type" value="Genomic_DNA"/>
</dbReference>
<evidence type="ECO:0008006" key="3">
    <source>
        <dbReference type="Google" id="ProtNLM"/>
    </source>
</evidence>
<gene>
    <name evidence="1" type="ORF">IU459_25945</name>
</gene>
<comment type="caution">
    <text evidence="1">The sequence shown here is derived from an EMBL/GenBank/DDBJ whole genome shotgun (WGS) entry which is preliminary data.</text>
</comment>
<proteinExistence type="predicted"/>
<accession>A0ABS0CYX2</accession>
<name>A0ABS0CYX2_9NOCA</name>
<protein>
    <recommendedName>
        <fullName evidence="3">Luciferase-like domain-containing protein</fullName>
    </recommendedName>
</protein>
<dbReference type="Proteomes" id="UP000702209">
    <property type="component" value="Unassembled WGS sequence"/>
</dbReference>
<evidence type="ECO:0000313" key="2">
    <source>
        <dbReference type="Proteomes" id="UP000702209"/>
    </source>
</evidence>
<organism evidence="1 2">
    <name type="scientific">Nocardia amamiensis</name>
    <dbReference type="NCBI Taxonomy" id="404578"/>
    <lineage>
        <taxon>Bacteria</taxon>
        <taxon>Bacillati</taxon>
        <taxon>Actinomycetota</taxon>
        <taxon>Actinomycetes</taxon>
        <taxon>Mycobacteriales</taxon>
        <taxon>Nocardiaceae</taxon>
        <taxon>Nocardia</taxon>
    </lineage>
</organism>
<keyword evidence="2" id="KW-1185">Reference proteome</keyword>